<dbReference type="Proteomes" id="UP000254437">
    <property type="component" value="Unassembled WGS sequence"/>
</dbReference>
<protein>
    <submittedName>
        <fullName evidence="2">Uncharacterized protein</fullName>
    </submittedName>
</protein>
<evidence type="ECO:0000256" key="1">
    <source>
        <dbReference type="SAM" id="Phobius"/>
    </source>
</evidence>
<gene>
    <name evidence="2" type="ORF">NCTC10359_01758</name>
</gene>
<dbReference type="EMBL" id="UGQU01000002">
    <property type="protein sequence ID" value="STZ63333.1"/>
    <property type="molecule type" value="Genomic_DNA"/>
</dbReference>
<sequence length="143" mass="16670">MSNKINKIKIFFLFIKILFIIAIILYFVIMHDKEKDLVKKGLLVDATIQKNDIVFNVKKDYASGLIIRDNNISIYDKNLGYEISNIIIENYPSAIHDKKIYHFMLYQYELGGHGFSGFDFCINNKKVFYGKNIKNCLKDDGLD</sequence>
<evidence type="ECO:0000313" key="2">
    <source>
        <dbReference type="EMBL" id="STZ63333.1"/>
    </source>
</evidence>
<evidence type="ECO:0000313" key="3">
    <source>
        <dbReference type="Proteomes" id="UP000254437"/>
    </source>
</evidence>
<proteinExistence type="predicted"/>
<keyword evidence="1" id="KW-0472">Membrane</keyword>
<accession>A0A378TUF5</accession>
<dbReference type="AlphaFoldDB" id="A0A378TUF5"/>
<dbReference type="RefSeq" id="WP_115007449.1">
    <property type="nucleotide sequence ID" value="NZ_UGQU01000002.1"/>
</dbReference>
<feature type="transmembrane region" description="Helical" evidence="1">
    <location>
        <begin position="12"/>
        <end position="30"/>
    </location>
</feature>
<keyword evidence="1" id="KW-1133">Transmembrane helix</keyword>
<organism evidence="2 3">
    <name type="scientific">Moraxella lacunata</name>
    <dbReference type="NCBI Taxonomy" id="477"/>
    <lineage>
        <taxon>Bacteria</taxon>
        <taxon>Pseudomonadati</taxon>
        <taxon>Pseudomonadota</taxon>
        <taxon>Gammaproteobacteria</taxon>
        <taxon>Moraxellales</taxon>
        <taxon>Moraxellaceae</taxon>
        <taxon>Moraxella</taxon>
    </lineage>
</organism>
<keyword evidence="1" id="KW-0812">Transmembrane</keyword>
<name>A0A378TUF5_MORLA</name>
<reference evidence="2 3" key="1">
    <citation type="submission" date="2018-06" db="EMBL/GenBank/DDBJ databases">
        <authorList>
            <consortium name="Pathogen Informatics"/>
            <person name="Doyle S."/>
        </authorList>
    </citation>
    <scope>NUCLEOTIDE SEQUENCE [LARGE SCALE GENOMIC DNA]</scope>
    <source>
        <strain evidence="2 3">NCTC10359</strain>
    </source>
</reference>